<accession>A0ABR3RUN6</accession>
<proteinExistence type="predicted"/>
<organism evidence="1 2">
    <name type="scientific">Paraconiothyrium brasiliense</name>
    <dbReference type="NCBI Taxonomy" id="300254"/>
    <lineage>
        <taxon>Eukaryota</taxon>
        <taxon>Fungi</taxon>
        <taxon>Dikarya</taxon>
        <taxon>Ascomycota</taxon>
        <taxon>Pezizomycotina</taxon>
        <taxon>Dothideomycetes</taxon>
        <taxon>Pleosporomycetidae</taxon>
        <taxon>Pleosporales</taxon>
        <taxon>Massarineae</taxon>
        <taxon>Didymosphaeriaceae</taxon>
        <taxon>Paraconiothyrium</taxon>
    </lineage>
</organism>
<keyword evidence="2" id="KW-1185">Reference proteome</keyword>
<evidence type="ECO:0000313" key="2">
    <source>
        <dbReference type="Proteomes" id="UP001521785"/>
    </source>
</evidence>
<dbReference type="EMBL" id="JAKJXO020000003">
    <property type="protein sequence ID" value="KAL1607662.1"/>
    <property type="molecule type" value="Genomic_DNA"/>
</dbReference>
<gene>
    <name evidence="1" type="ORF">SLS60_002597</name>
</gene>
<name>A0ABR3RUN6_9PLEO</name>
<evidence type="ECO:0000313" key="1">
    <source>
        <dbReference type="EMBL" id="KAL1607662.1"/>
    </source>
</evidence>
<reference evidence="1 2" key="1">
    <citation type="submission" date="2024-02" db="EMBL/GenBank/DDBJ databases">
        <title>De novo assembly and annotation of 12 fungi associated with fruit tree decline syndrome in Ontario, Canada.</title>
        <authorList>
            <person name="Sulman M."/>
            <person name="Ellouze W."/>
            <person name="Ilyukhin E."/>
        </authorList>
    </citation>
    <scope>NUCLEOTIDE SEQUENCE [LARGE SCALE GENOMIC DNA]</scope>
    <source>
        <strain evidence="1 2">M42-189</strain>
    </source>
</reference>
<dbReference type="Proteomes" id="UP001521785">
    <property type="component" value="Unassembled WGS sequence"/>
</dbReference>
<sequence>MGAICILDVNPEEGILKALDRTSPIHRVKCHDNLIDPPVLDHTSNIMFSLWKDCAKARGISIDNLDYFLSACIDNELALRIIHKVAQRDLPFYPGLDFSTKQAEGQALLGSPDGVAIGYLLARPKLSWGCGISIR</sequence>
<protein>
    <submittedName>
        <fullName evidence="1">Uncharacterized protein</fullName>
    </submittedName>
</protein>
<comment type="caution">
    <text evidence="1">The sequence shown here is derived from an EMBL/GenBank/DDBJ whole genome shotgun (WGS) entry which is preliminary data.</text>
</comment>